<gene>
    <name evidence="1" type="ORF">TrCOL_g10315</name>
</gene>
<protein>
    <recommendedName>
        <fullName evidence="3">CRAL/TRIO N-terminal domain-containing protein</fullName>
    </recommendedName>
</protein>
<dbReference type="AlphaFoldDB" id="A0A9W7L1U7"/>
<keyword evidence="2" id="KW-1185">Reference proteome</keyword>
<evidence type="ECO:0000313" key="2">
    <source>
        <dbReference type="Proteomes" id="UP001165065"/>
    </source>
</evidence>
<dbReference type="EMBL" id="BRYA01000501">
    <property type="protein sequence ID" value="GMI19893.1"/>
    <property type="molecule type" value="Genomic_DNA"/>
</dbReference>
<dbReference type="Proteomes" id="UP001165065">
    <property type="component" value="Unassembled WGS sequence"/>
</dbReference>
<reference evidence="2" key="1">
    <citation type="journal article" date="2023" name="Commun. Biol.">
        <title>Genome analysis of Parmales, the sister group of diatoms, reveals the evolutionary specialization of diatoms from phago-mixotrophs to photoautotrophs.</title>
        <authorList>
            <person name="Ban H."/>
            <person name="Sato S."/>
            <person name="Yoshikawa S."/>
            <person name="Yamada K."/>
            <person name="Nakamura Y."/>
            <person name="Ichinomiya M."/>
            <person name="Sato N."/>
            <person name="Blanc-Mathieu R."/>
            <person name="Endo H."/>
            <person name="Kuwata A."/>
            <person name="Ogata H."/>
        </authorList>
    </citation>
    <scope>NUCLEOTIDE SEQUENCE [LARGE SCALE GENOMIC DNA]</scope>
</reference>
<proteinExistence type="predicted"/>
<sequence>MSAILQVEGVTGASIKTNQQLASEEEQVKLEQLRACTMECCAKLGGSSPEATSDLKLLRFLRGYSGSVKDAALAYADMVEWRLENNVADVVATLKKAEADEGQLTFP</sequence>
<evidence type="ECO:0000313" key="1">
    <source>
        <dbReference type="EMBL" id="GMI19893.1"/>
    </source>
</evidence>
<dbReference type="InterPro" id="IPR036865">
    <property type="entry name" value="CRAL-TRIO_dom_sf"/>
</dbReference>
<accession>A0A9W7L1U7</accession>
<dbReference type="InterPro" id="IPR036273">
    <property type="entry name" value="CRAL/TRIO_N_dom_sf"/>
</dbReference>
<organism evidence="1 2">
    <name type="scientific">Triparma columacea</name>
    <dbReference type="NCBI Taxonomy" id="722753"/>
    <lineage>
        <taxon>Eukaryota</taxon>
        <taxon>Sar</taxon>
        <taxon>Stramenopiles</taxon>
        <taxon>Ochrophyta</taxon>
        <taxon>Bolidophyceae</taxon>
        <taxon>Parmales</taxon>
        <taxon>Triparmaceae</taxon>
        <taxon>Triparma</taxon>
    </lineage>
</organism>
<evidence type="ECO:0008006" key="3">
    <source>
        <dbReference type="Google" id="ProtNLM"/>
    </source>
</evidence>
<name>A0A9W7L1U7_9STRA</name>
<dbReference type="OrthoDB" id="187604at2759"/>
<comment type="caution">
    <text evidence="1">The sequence shown here is derived from an EMBL/GenBank/DDBJ whole genome shotgun (WGS) entry which is preliminary data.</text>
</comment>
<dbReference type="Gene3D" id="3.40.525.10">
    <property type="entry name" value="CRAL-TRIO lipid binding domain"/>
    <property type="match status" value="1"/>
</dbReference>
<dbReference type="SUPFAM" id="SSF46938">
    <property type="entry name" value="CRAL/TRIO N-terminal domain"/>
    <property type="match status" value="1"/>
</dbReference>